<dbReference type="Pfam" id="PF09580">
    <property type="entry name" value="Spore_YhcN_YlaJ"/>
    <property type="match status" value="1"/>
</dbReference>
<dbReference type="EMBL" id="JACHXW010000002">
    <property type="protein sequence ID" value="MBB3150587.1"/>
    <property type="molecule type" value="Genomic_DNA"/>
</dbReference>
<reference evidence="2 3" key="1">
    <citation type="submission" date="2020-08" db="EMBL/GenBank/DDBJ databases">
        <title>Genomic Encyclopedia of Type Strains, Phase III (KMG-III): the genomes of soil and plant-associated and newly described type strains.</title>
        <authorList>
            <person name="Whitman W."/>
        </authorList>
    </citation>
    <scope>NUCLEOTIDE SEQUENCE [LARGE SCALE GENOMIC DNA]</scope>
    <source>
        <strain evidence="2 3">CECT 8234</strain>
    </source>
</reference>
<evidence type="ECO:0000313" key="3">
    <source>
        <dbReference type="Proteomes" id="UP000518605"/>
    </source>
</evidence>
<gene>
    <name evidence="2" type="ORF">FHS16_000621</name>
</gene>
<proteinExistence type="predicted"/>
<dbReference type="RefSeq" id="WP_183558738.1">
    <property type="nucleotide sequence ID" value="NZ_CBCSLB010000004.1"/>
</dbReference>
<sequence length="193" mass="20843">MFVGIKTAAVAVIVLAIGSSLAGCGQSGSVNQAEYREKNEMMQSEAKSLPNRDMMMEKNNSHYHQKLSMGSSEETGMSTGMEGMEHSAKQLEHRADQVTGVGKANVVLLKKDAFVALVLDENGKKTIIEKQVYAALKGQYPAYDIHVTADEGLRERINELNALIGKGASIQSLSKHAALVVRDINAQLSPAVR</sequence>
<keyword evidence="1" id="KW-0732">Signal</keyword>
<dbReference type="Proteomes" id="UP000518605">
    <property type="component" value="Unassembled WGS sequence"/>
</dbReference>
<keyword evidence="3" id="KW-1185">Reference proteome</keyword>
<protein>
    <recommendedName>
        <fullName evidence="4">Sporulation protein</fullName>
    </recommendedName>
</protein>
<evidence type="ECO:0000256" key="1">
    <source>
        <dbReference type="SAM" id="SignalP"/>
    </source>
</evidence>
<feature type="chain" id="PRO_5039215342" description="Sporulation protein" evidence="1">
    <location>
        <begin position="23"/>
        <end position="193"/>
    </location>
</feature>
<dbReference type="AlphaFoldDB" id="A0A7W5C3K1"/>
<evidence type="ECO:0008006" key="4">
    <source>
        <dbReference type="Google" id="ProtNLM"/>
    </source>
</evidence>
<accession>A0A7W5C3K1</accession>
<evidence type="ECO:0000313" key="2">
    <source>
        <dbReference type="EMBL" id="MBB3150587.1"/>
    </source>
</evidence>
<dbReference type="InterPro" id="IPR019076">
    <property type="entry name" value="Spore_lipoprot_YhcN/YlaJ-like"/>
</dbReference>
<organism evidence="2 3">
    <name type="scientific">Paenibacillus endophyticus</name>
    <dbReference type="NCBI Taxonomy" id="1294268"/>
    <lineage>
        <taxon>Bacteria</taxon>
        <taxon>Bacillati</taxon>
        <taxon>Bacillota</taxon>
        <taxon>Bacilli</taxon>
        <taxon>Bacillales</taxon>
        <taxon>Paenibacillaceae</taxon>
        <taxon>Paenibacillus</taxon>
    </lineage>
</organism>
<name>A0A7W5C3K1_9BACL</name>
<feature type="signal peptide" evidence="1">
    <location>
        <begin position="1"/>
        <end position="22"/>
    </location>
</feature>
<dbReference type="PROSITE" id="PS51257">
    <property type="entry name" value="PROKAR_LIPOPROTEIN"/>
    <property type="match status" value="1"/>
</dbReference>
<comment type="caution">
    <text evidence="2">The sequence shown here is derived from an EMBL/GenBank/DDBJ whole genome shotgun (WGS) entry which is preliminary data.</text>
</comment>